<feature type="binding site" evidence="9">
    <location>
        <position position="88"/>
    </location>
    <ligand>
        <name>FAD</name>
        <dbReference type="ChEBI" id="CHEBI:57692"/>
    </ligand>
</feature>
<dbReference type="SUPFAM" id="SSF51905">
    <property type="entry name" value="FAD/NAD(P)-binding domain"/>
    <property type="match status" value="2"/>
</dbReference>
<dbReference type="EvolutionaryTrace" id="Q2GBV9"/>
<reference evidence="8" key="1">
    <citation type="submission" date="2006-01" db="EMBL/GenBank/DDBJ databases">
        <title>Complete sequence of Novosphingobium aromaticivorans DSM 12444.</title>
        <authorList>
            <consortium name="US DOE Joint Genome Institute"/>
            <person name="Copeland A."/>
            <person name="Lucas S."/>
            <person name="Lapidus A."/>
            <person name="Barry K."/>
            <person name="Detter J.C."/>
            <person name="Glavina T."/>
            <person name="Hammon N."/>
            <person name="Israni S."/>
            <person name="Pitluck S."/>
            <person name="Chain P."/>
            <person name="Malfatti S."/>
            <person name="Shin M."/>
            <person name="Vergez L."/>
            <person name="Schmutz J."/>
            <person name="Larimer F."/>
            <person name="Land M."/>
            <person name="Kyrpides N."/>
            <person name="Ivanova N."/>
            <person name="Fredrickson J."/>
            <person name="Balkwill D."/>
            <person name="Romine M.F."/>
            <person name="Richardson P."/>
        </authorList>
    </citation>
    <scope>NUCLEOTIDE SEQUENCE [LARGE SCALE GENOMIC DNA]</scope>
    <source>
        <strain evidence="8">ATCC 700278 / DSM 12444 / CCUG 56034 / CIP 105152 / NBRC 16084 / F199</strain>
    </source>
</reference>
<feature type="binding site" evidence="9">
    <location>
        <position position="19"/>
    </location>
    <ligand>
        <name>FAD</name>
        <dbReference type="ChEBI" id="CHEBI:57692"/>
    </ligand>
</feature>
<feature type="domain" description="Reductase C-terminal" evidence="6">
    <location>
        <begin position="330"/>
        <end position="414"/>
    </location>
</feature>
<dbReference type="GO" id="GO:0016651">
    <property type="term" value="F:oxidoreductase activity, acting on NAD(P)H"/>
    <property type="evidence" value="ECO:0007669"/>
    <property type="project" value="TreeGrafter"/>
</dbReference>
<feature type="binding site" evidence="9">
    <location>
        <position position="50"/>
    </location>
    <ligand>
        <name>FAD</name>
        <dbReference type="ChEBI" id="CHEBI:57692"/>
    </ligand>
</feature>
<dbReference type="InterPro" id="IPR036188">
    <property type="entry name" value="FAD/NAD-bd_sf"/>
</dbReference>
<proteinExistence type="evidence at protein level"/>
<dbReference type="STRING" id="279238.Saro_0216"/>
<dbReference type="Gene3D" id="3.50.50.60">
    <property type="entry name" value="FAD/NAD(P)-binding domain"/>
    <property type="match status" value="2"/>
</dbReference>
<dbReference type="PANTHER" id="PTHR43557">
    <property type="entry name" value="APOPTOSIS-INDUCING FACTOR 1"/>
    <property type="match status" value="1"/>
</dbReference>
<accession>Q2GBV9</accession>
<dbReference type="Pfam" id="PF07992">
    <property type="entry name" value="Pyr_redox_2"/>
    <property type="match status" value="1"/>
</dbReference>
<comment type="cofactor">
    <cofactor evidence="1">
        <name>FAD</name>
        <dbReference type="ChEBI" id="CHEBI:57692"/>
    </cofactor>
</comment>
<reference evidence="9" key="2">
    <citation type="journal article" date="2010" name="J. Biol. Chem.">
        <title>Molecular characterization of a class I P450 electron transfer system from Novosphingobium aromaticivorans DSM12444.</title>
        <authorList>
            <person name="Yang W."/>
            <person name="Bell S.G."/>
            <person name="Wang H."/>
            <person name="Zhou W."/>
            <person name="Hoskins N."/>
            <person name="Dale A."/>
            <person name="Bartlam M."/>
            <person name="Wong L.L."/>
            <person name="Rao Z."/>
        </authorList>
    </citation>
    <scope>X-RAY CRYSTALLOGRAPHY (2.50 ANGSTROMS) IN COMPLEX WITH FAD</scope>
    <scope>DISULFIDE BONDS</scope>
</reference>
<dbReference type="Proteomes" id="UP000009134">
    <property type="component" value="Chromosome"/>
</dbReference>
<dbReference type="RefSeq" id="WP_011443878.1">
    <property type="nucleotide sequence ID" value="NC_007794.1"/>
</dbReference>
<keyword evidence="3 9" id="KW-0274">FAD</keyword>
<name>Q2GBV9_NOVAD</name>
<dbReference type="KEGG" id="nar:Saro_0216"/>
<dbReference type="HOGENOM" id="CLU_003291_4_0_5"/>
<dbReference type="InterPro" id="IPR016156">
    <property type="entry name" value="FAD/NAD-linked_Rdtase_dimer_sf"/>
</dbReference>
<evidence type="ECO:0000256" key="2">
    <source>
        <dbReference type="ARBA" id="ARBA00022630"/>
    </source>
</evidence>
<feature type="binding site" evidence="9">
    <location>
        <position position="304"/>
    </location>
    <ligand>
        <name>FAD</name>
        <dbReference type="ChEBI" id="CHEBI:57692"/>
    </ligand>
</feature>
<feature type="binding site" evidence="9">
    <location>
        <position position="55"/>
    </location>
    <ligand>
        <name>FAD</name>
        <dbReference type="ChEBI" id="CHEBI:57692"/>
    </ligand>
</feature>
<feature type="domain" description="FAD/NAD(P)-binding" evidence="5">
    <location>
        <begin position="11"/>
        <end position="310"/>
    </location>
</feature>
<dbReference type="Gene3D" id="3.30.390.30">
    <property type="match status" value="1"/>
</dbReference>
<dbReference type="PANTHER" id="PTHR43557:SF2">
    <property type="entry name" value="RIESKE DOMAIN-CONTAINING PROTEIN-RELATED"/>
    <property type="match status" value="1"/>
</dbReference>
<evidence type="ECO:0000313" key="7">
    <source>
        <dbReference type="EMBL" id="ABD24664.1"/>
    </source>
</evidence>
<dbReference type="eggNOG" id="COG0446">
    <property type="taxonomic scope" value="Bacteria"/>
</dbReference>
<dbReference type="AlphaFoldDB" id="Q2GBV9"/>
<dbReference type="EMBL" id="CP000248">
    <property type="protein sequence ID" value="ABD24664.1"/>
    <property type="molecule type" value="Genomic_DNA"/>
</dbReference>
<feature type="binding site" evidence="9">
    <location>
        <position position="20"/>
    </location>
    <ligand>
        <name>FAD</name>
        <dbReference type="ChEBI" id="CHEBI:57692"/>
    </ligand>
</feature>
<dbReference type="GO" id="GO:0000166">
    <property type="term" value="F:nucleotide binding"/>
    <property type="evidence" value="ECO:0007669"/>
    <property type="project" value="UniProtKB-KW"/>
</dbReference>
<evidence type="ECO:0000256" key="4">
    <source>
        <dbReference type="ARBA" id="ARBA00023002"/>
    </source>
</evidence>
<keyword evidence="4" id="KW-0560">Oxidoreductase</keyword>
<protein>
    <submittedName>
        <fullName evidence="7">FAD-dependent pyridine nucleotide-disulfide oxidoreductase</fullName>
    </submittedName>
</protein>
<evidence type="ECO:0000313" key="8">
    <source>
        <dbReference type="Proteomes" id="UP000009134"/>
    </source>
</evidence>
<dbReference type="GO" id="GO:0005737">
    <property type="term" value="C:cytoplasm"/>
    <property type="evidence" value="ECO:0007669"/>
    <property type="project" value="TreeGrafter"/>
</dbReference>
<keyword evidence="9" id="KW-0002">3D-structure</keyword>
<evidence type="ECO:0007829" key="9">
    <source>
        <dbReference type="PDB" id="3LXD"/>
    </source>
</evidence>
<dbReference type="PRINTS" id="PR00411">
    <property type="entry name" value="PNDRDTASEI"/>
</dbReference>
<dbReference type="SUPFAM" id="SSF55424">
    <property type="entry name" value="FAD/NAD-linked reductases, dimerisation (C-terminal) domain"/>
    <property type="match status" value="1"/>
</dbReference>
<keyword evidence="8" id="KW-1185">Reference proteome</keyword>
<dbReference type="InterPro" id="IPR050446">
    <property type="entry name" value="FAD-oxidoreductase/Apoptosis"/>
</dbReference>
<evidence type="ECO:0000256" key="3">
    <source>
        <dbReference type="ARBA" id="ARBA00022827"/>
    </source>
</evidence>
<feature type="disulfide bond" evidence="9">
    <location>
        <begin position="124"/>
        <end position="219"/>
    </location>
</feature>
<keyword evidence="2 9" id="KW-0285">Flavoprotein</keyword>
<evidence type="ECO:0000259" key="6">
    <source>
        <dbReference type="Pfam" id="PF14759"/>
    </source>
</evidence>
<dbReference type="SMR" id="Q2GBV9"/>
<dbReference type="InterPro" id="IPR023753">
    <property type="entry name" value="FAD/NAD-binding_dom"/>
</dbReference>
<evidence type="ECO:0000259" key="5">
    <source>
        <dbReference type="Pfam" id="PF07992"/>
    </source>
</evidence>
<gene>
    <name evidence="7" type="ordered locus">Saro_0216</name>
</gene>
<evidence type="ECO:0000256" key="1">
    <source>
        <dbReference type="ARBA" id="ARBA00001974"/>
    </source>
</evidence>
<feature type="binding site" evidence="9">
    <location>
        <position position="43"/>
    </location>
    <ligand>
        <name>FAD</name>
        <dbReference type="ChEBI" id="CHEBI:57692"/>
    </ligand>
</feature>
<feature type="binding site" evidence="9">
    <location>
        <position position="285"/>
    </location>
    <ligand>
        <name>FAD</name>
        <dbReference type="ChEBI" id="CHEBI:57692"/>
    </ligand>
</feature>
<organism evidence="7 8">
    <name type="scientific">Novosphingobium aromaticivorans (strain ATCC 700278 / DSM 12444 / CCUG 56034 / CIP 105152 / NBRC 16084 / F199)</name>
    <dbReference type="NCBI Taxonomy" id="279238"/>
    <lineage>
        <taxon>Bacteria</taxon>
        <taxon>Pseudomonadati</taxon>
        <taxon>Pseudomonadota</taxon>
        <taxon>Alphaproteobacteria</taxon>
        <taxon>Sphingomonadales</taxon>
        <taxon>Sphingomonadaceae</taxon>
        <taxon>Novosphingobium</taxon>
    </lineage>
</organism>
<dbReference type="InterPro" id="IPR028202">
    <property type="entry name" value="Reductase_C"/>
</dbReference>
<dbReference type="PRINTS" id="PR00368">
    <property type="entry name" value="FADPNR"/>
</dbReference>
<dbReference type="PDBsum" id="3LXD"/>
<sequence>MASEVQAERADVVIVGAGHGGAQAAIALRQNGFEGRVLVIGREPEIPYERPPLSKEYLAREKTFERICIRPAQFWEDKAVEMKLGAEVVSLDPAAHTVKLGDGSAIEYGKLIWATGGDPRRLSCVGADLAGVHAVRTKEDADRLMAELDAGAKNAVVIGGGYIGLEAAAVLTKFGVNVTLLEALPRVLARVAGEALSEFYQAEHRAHGVDLRTGAAMDCIEGDGTKVTGVRMQDGSVIPADIVIVGIGIVPCVGALISAGASGGNGVDVDEFCRTSLTDVYAIGDCAAHANDFADGAVIRLESVQNANDMATAAAKDICGAPVPYKATPWFWSNQYDLKLQTVGLSTGHDNAVLRGDPATRSFSVVYLKGGKVVALDCVNMVKDYVQGKKLVEARAQIAPEQLADAGVPLKEMLA</sequence>
<dbReference type="PDB" id="3LXD">
    <property type="method" value="X-ray"/>
    <property type="resolution" value="2.50 A"/>
    <property type="chains" value="A=1-415"/>
</dbReference>
<keyword evidence="9" id="KW-0547">Nucleotide-binding</keyword>
<feature type="binding site" evidence="9">
    <location>
        <position position="42"/>
    </location>
    <ligand>
        <name>FAD</name>
        <dbReference type="ChEBI" id="CHEBI:57692"/>
    </ligand>
</feature>
<dbReference type="Pfam" id="PF14759">
    <property type="entry name" value="Reductase_C"/>
    <property type="match status" value="1"/>
</dbReference>